<dbReference type="Pfam" id="PF01479">
    <property type="entry name" value="S4"/>
    <property type="match status" value="1"/>
</dbReference>
<dbReference type="GO" id="GO:0006412">
    <property type="term" value="P:translation"/>
    <property type="evidence" value="ECO:0007669"/>
    <property type="project" value="UniProtKB-UniRule"/>
</dbReference>
<keyword evidence="5 7" id="KW-0687">Ribonucleoprotein</keyword>
<dbReference type="PANTHER" id="PTHR11831">
    <property type="entry name" value="30S 40S RIBOSOMAL PROTEIN"/>
    <property type="match status" value="1"/>
</dbReference>
<dbReference type="NCBIfam" id="TIGR01017">
    <property type="entry name" value="rpsD_bact"/>
    <property type="match status" value="1"/>
</dbReference>
<dbReference type="SMART" id="SM01390">
    <property type="entry name" value="Ribosomal_S4"/>
    <property type="match status" value="1"/>
</dbReference>
<dbReference type="Proteomes" id="UP000033818">
    <property type="component" value="Unassembled WGS sequence"/>
</dbReference>
<evidence type="ECO:0000256" key="1">
    <source>
        <dbReference type="ARBA" id="ARBA00007465"/>
    </source>
</evidence>
<sequence>MIDSKCKQCRAVGEKLFLKGERCFTPKCAFIRRSYRPGVHGQARRRALSEFALGLLEKQKVKRTYGVRERQFKNYFEAASLKKPSKVSALKPADLLLAGLEKRLDNVVYRLGFAFSRSVGRQLVSHGHFFVNGRRVSVPSYEVRVGDAITVRPQSAKMKIFGDLKESLKKHKAPAWLIMDAKNFEGKIKTEPTPEGIGSPFNVSLIIDHYSR</sequence>
<evidence type="ECO:0000256" key="6">
    <source>
        <dbReference type="ARBA" id="ARBA00035254"/>
    </source>
</evidence>
<dbReference type="GO" id="GO:0042274">
    <property type="term" value="P:ribosomal small subunit biogenesis"/>
    <property type="evidence" value="ECO:0007669"/>
    <property type="project" value="TreeGrafter"/>
</dbReference>
<dbReference type="SMART" id="SM00363">
    <property type="entry name" value="S4"/>
    <property type="match status" value="1"/>
</dbReference>
<proteinExistence type="inferred from homology"/>
<dbReference type="Pfam" id="PF00163">
    <property type="entry name" value="Ribosomal_S4"/>
    <property type="match status" value="1"/>
</dbReference>
<evidence type="ECO:0000256" key="2">
    <source>
        <dbReference type="ARBA" id="ARBA00022730"/>
    </source>
</evidence>
<protein>
    <recommendedName>
        <fullName evidence="6 7">Small ribosomal subunit protein uS4</fullName>
    </recommendedName>
</protein>
<keyword evidence="4 7" id="KW-0689">Ribosomal protein</keyword>
<dbReference type="FunFam" id="3.10.290.10:FF:000001">
    <property type="entry name" value="30S ribosomal protein S4"/>
    <property type="match status" value="1"/>
</dbReference>
<feature type="domain" description="Small ribosomal subunit protein uS4 N-terminal" evidence="9">
    <location>
        <begin position="1"/>
        <end position="101"/>
    </location>
</feature>
<feature type="domain" description="RNA-binding S4" evidence="8">
    <location>
        <begin position="102"/>
        <end position="166"/>
    </location>
</feature>
<dbReference type="GO" id="GO:0003735">
    <property type="term" value="F:structural constituent of ribosome"/>
    <property type="evidence" value="ECO:0007669"/>
    <property type="project" value="InterPro"/>
</dbReference>
<comment type="subunit">
    <text evidence="7">Part of the 30S ribosomal subunit. Contacts protein S5. The interaction surface between S4 and S5 is involved in control of translational fidelity.</text>
</comment>
<keyword evidence="3 7" id="KW-0694">RNA-binding</keyword>
<dbReference type="Gene3D" id="3.10.290.10">
    <property type="entry name" value="RNA-binding S4 domain"/>
    <property type="match status" value="1"/>
</dbReference>
<name>A0A0G1Q2D3_9BACT</name>
<comment type="function">
    <text evidence="7">With S5 and S12 plays an important role in translational accuracy.</text>
</comment>
<dbReference type="PROSITE" id="PS50889">
    <property type="entry name" value="S4"/>
    <property type="match status" value="1"/>
</dbReference>
<evidence type="ECO:0000256" key="7">
    <source>
        <dbReference type="HAMAP-Rule" id="MF_01306"/>
    </source>
</evidence>
<dbReference type="Gene3D" id="1.10.1050.10">
    <property type="entry name" value="Ribosomal Protein S4 Delta 41, Chain A, domain 1"/>
    <property type="match status" value="1"/>
</dbReference>
<dbReference type="CDD" id="cd00165">
    <property type="entry name" value="S4"/>
    <property type="match status" value="1"/>
</dbReference>
<dbReference type="AlphaFoldDB" id="A0A0G1Q2D3"/>
<dbReference type="InterPro" id="IPR001912">
    <property type="entry name" value="Ribosomal_uS4_N"/>
</dbReference>
<evidence type="ECO:0000313" key="10">
    <source>
        <dbReference type="EMBL" id="KKU39231.1"/>
    </source>
</evidence>
<dbReference type="PATRIC" id="fig|1618618.3.peg.309"/>
<comment type="function">
    <text evidence="7">One of the primary rRNA binding proteins, it binds directly to 16S rRNA where it nucleates assembly of the body of the 30S subunit.</text>
</comment>
<evidence type="ECO:0000256" key="4">
    <source>
        <dbReference type="ARBA" id="ARBA00022980"/>
    </source>
</evidence>
<keyword evidence="2 7" id="KW-0699">rRNA-binding</keyword>
<reference evidence="10 11" key="1">
    <citation type="journal article" date="2015" name="Nature">
        <title>rRNA introns, odd ribosomes, and small enigmatic genomes across a large radiation of phyla.</title>
        <authorList>
            <person name="Brown C.T."/>
            <person name="Hug L.A."/>
            <person name="Thomas B.C."/>
            <person name="Sharon I."/>
            <person name="Castelle C.J."/>
            <person name="Singh A."/>
            <person name="Wilkins M.J."/>
            <person name="Williams K.H."/>
            <person name="Banfield J.F."/>
        </authorList>
    </citation>
    <scope>NUCLEOTIDE SEQUENCE [LARGE SCALE GENOMIC DNA]</scope>
</reference>
<gene>
    <name evidence="7" type="primary">rpsD</name>
    <name evidence="10" type="ORF">UX53_C0011G0021</name>
</gene>
<dbReference type="NCBIfam" id="NF003717">
    <property type="entry name" value="PRK05327.1"/>
    <property type="match status" value="1"/>
</dbReference>
<dbReference type="GO" id="GO:0015935">
    <property type="term" value="C:small ribosomal subunit"/>
    <property type="evidence" value="ECO:0007669"/>
    <property type="project" value="InterPro"/>
</dbReference>
<dbReference type="InterPro" id="IPR036986">
    <property type="entry name" value="S4_RNA-bd_sf"/>
</dbReference>
<dbReference type="PANTHER" id="PTHR11831:SF4">
    <property type="entry name" value="SMALL RIBOSOMAL SUBUNIT PROTEIN US4M"/>
    <property type="match status" value="1"/>
</dbReference>
<evidence type="ECO:0000256" key="5">
    <source>
        <dbReference type="ARBA" id="ARBA00023274"/>
    </source>
</evidence>
<dbReference type="GO" id="GO:0019843">
    <property type="term" value="F:rRNA binding"/>
    <property type="evidence" value="ECO:0007669"/>
    <property type="project" value="UniProtKB-UniRule"/>
</dbReference>
<evidence type="ECO:0000259" key="8">
    <source>
        <dbReference type="SMART" id="SM00363"/>
    </source>
</evidence>
<dbReference type="InterPro" id="IPR002942">
    <property type="entry name" value="S4_RNA-bd"/>
</dbReference>
<comment type="similarity">
    <text evidence="1 7">Belongs to the universal ribosomal protein uS4 family.</text>
</comment>
<organism evidence="10 11">
    <name type="scientific">Candidatus Azambacteria bacterium GW2011_GWB2_46_37</name>
    <dbReference type="NCBI Taxonomy" id="1618618"/>
    <lineage>
        <taxon>Bacteria</taxon>
        <taxon>Candidatus Azamiibacteriota</taxon>
    </lineage>
</organism>
<dbReference type="EMBL" id="LCMO01000011">
    <property type="protein sequence ID" value="KKU39231.1"/>
    <property type="molecule type" value="Genomic_DNA"/>
</dbReference>
<dbReference type="InterPro" id="IPR022801">
    <property type="entry name" value="Ribosomal_uS4"/>
</dbReference>
<accession>A0A0G1Q2D3</accession>
<evidence type="ECO:0000313" key="11">
    <source>
        <dbReference type="Proteomes" id="UP000033818"/>
    </source>
</evidence>
<dbReference type="InterPro" id="IPR005709">
    <property type="entry name" value="Ribosomal_uS4_bac-type"/>
</dbReference>
<evidence type="ECO:0000259" key="9">
    <source>
        <dbReference type="SMART" id="SM01390"/>
    </source>
</evidence>
<evidence type="ECO:0000256" key="3">
    <source>
        <dbReference type="ARBA" id="ARBA00022884"/>
    </source>
</evidence>
<comment type="caution">
    <text evidence="10">The sequence shown here is derived from an EMBL/GenBank/DDBJ whole genome shotgun (WGS) entry which is preliminary data.</text>
</comment>
<dbReference type="HAMAP" id="MF_01306_B">
    <property type="entry name" value="Ribosomal_uS4_B"/>
    <property type="match status" value="1"/>
</dbReference>
<dbReference type="SUPFAM" id="SSF55174">
    <property type="entry name" value="Alpha-L RNA-binding motif"/>
    <property type="match status" value="1"/>
</dbReference>